<keyword evidence="5" id="KW-0444">Lipid biosynthesis</keyword>
<dbReference type="EMBL" id="CP029193">
    <property type="protein sequence ID" value="QES25153.1"/>
    <property type="molecule type" value="Genomic_DNA"/>
</dbReference>
<dbReference type="NCBIfam" id="TIGR00549">
    <property type="entry name" value="mevalon_kin"/>
    <property type="match status" value="1"/>
</dbReference>
<accession>A0A5P2B3U7</accession>
<proteinExistence type="inferred from homology"/>
<dbReference type="InterPro" id="IPR006203">
    <property type="entry name" value="GHMP_knse_ATP-bd_CS"/>
</dbReference>
<evidence type="ECO:0000256" key="11">
    <source>
        <dbReference type="ARBA" id="ARBA00023098"/>
    </source>
</evidence>
<dbReference type="GO" id="GO:0004496">
    <property type="term" value="F:mevalonate kinase activity"/>
    <property type="evidence" value="ECO:0007669"/>
    <property type="project" value="UniProtKB-EC"/>
</dbReference>
<dbReference type="Pfam" id="PF08544">
    <property type="entry name" value="GHMP_kinases_C"/>
    <property type="match status" value="1"/>
</dbReference>
<evidence type="ECO:0000256" key="4">
    <source>
        <dbReference type="ARBA" id="ARBA00022490"/>
    </source>
</evidence>
<protein>
    <recommendedName>
        <fullName evidence="3">mevalonate kinase</fullName>
        <ecNumber evidence="3">2.7.1.36</ecNumber>
    </recommendedName>
</protein>
<evidence type="ECO:0000259" key="15">
    <source>
        <dbReference type="Pfam" id="PF08544"/>
    </source>
</evidence>
<dbReference type="Pfam" id="PF00288">
    <property type="entry name" value="GHMP_kinases_N"/>
    <property type="match status" value="1"/>
</dbReference>
<evidence type="ECO:0000256" key="5">
    <source>
        <dbReference type="ARBA" id="ARBA00022516"/>
    </source>
</evidence>
<comment type="subcellular location">
    <subcellularLocation>
        <location evidence="1">Cytoplasm</location>
    </subcellularLocation>
</comment>
<keyword evidence="17" id="KW-1185">Reference proteome</keyword>
<dbReference type="AlphaFoldDB" id="A0A5P2B3U7"/>
<evidence type="ECO:0000256" key="13">
    <source>
        <dbReference type="SAM" id="MobiDB-lite"/>
    </source>
</evidence>
<name>A0A5P2B3U7_STRVZ</name>
<keyword evidence="4" id="KW-0963">Cytoplasm</keyword>
<feature type="domain" description="GHMP kinase C-terminal" evidence="15">
    <location>
        <begin position="252"/>
        <end position="331"/>
    </location>
</feature>
<keyword evidence="7" id="KW-0547">Nucleotide-binding</keyword>
<keyword evidence="8 16" id="KW-0418">Kinase</keyword>
<keyword evidence="11" id="KW-0443">Lipid metabolism</keyword>
<dbReference type="GO" id="GO:0019287">
    <property type="term" value="P:isopentenyl diphosphate biosynthetic process, mevalonate pathway"/>
    <property type="evidence" value="ECO:0007669"/>
    <property type="project" value="UniProtKB-UniPathway"/>
</dbReference>
<dbReference type="InterPro" id="IPR006204">
    <property type="entry name" value="GHMP_kinase_N_dom"/>
</dbReference>
<dbReference type="InterPro" id="IPR013750">
    <property type="entry name" value="GHMP_kinase_C_dom"/>
</dbReference>
<dbReference type="InterPro" id="IPR014721">
    <property type="entry name" value="Ribsml_uS5_D2-typ_fold_subgr"/>
</dbReference>
<dbReference type="Gene3D" id="3.30.70.890">
    <property type="entry name" value="GHMP kinase, C-terminal domain"/>
    <property type="match status" value="1"/>
</dbReference>
<keyword evidence="9" id="KW-0067">ATP-binding</keyword>
<evidence type="ECO:0000256" key="6">
    <source>
        <dbReference type="ARBA" id="ARBA00022679"/>
    </source>
</evidence>
<dbReference type="PANTHER" id="PTHR43290:SF2">
    <property type="entry name" value="MEVALONATE KINASE"/>
    <property type="match status" value="1"/>
</dbReference>
<dbReference type="InterPro" id="IPR036554">
    <property type="entry name" value="GHMP_kinase_C_sf"/>
</dbReference>
<dbReference type="RefSeq" id="WP_150163961.1">
    <property type="nucleotide sequence ID" value="NZ_CP029193.1"/>
</dbReference>
<evidence type="ECO:0000313" key="17">
    <source>
        <dbReference type="Proteomes" id="UP000323046"/>
    </source>
</evidence>
<dbReference type="GO" id="GO:0005524">
    <property type="term" value="F:ATP binding"/>
    <property type="evidence" value="ECO:0007669"/>
    <property type="project" value="UniProtKB-KW"/>
</dbReference>
<dbReference type="InterPro" id="IPR020568">
    <property type="entry name" value="Ribosomal_Su5_D2-typ_SF"/>
</dbReference>
<evidence type="ECO:0000313" key="16">
    <source>
        <dbReference type="EMBL" id="QES25153.1"/>
    </source>
</evidence>
<comment type="pathway">
    <text evidence="12">Isoprenoid biosynthesis; isopentenyl diphosphate biosynthesis via mevalonate pathway; isopentenyl diphosphate from (R)-mevalonate: step 1/3.</text>
</comment>
<comment type="similarity">
    <text evidence="2">Belongs to the GHMP kinase family. Mevalonate kinase subfamily.</text>
</comment>
<dbReference type="PROSITE" id="PS00627">
    <property type="entry name" value="GHMP_KINASES_ATP"/>
    <property type="match status" value="1"/>
</dbReference>
<organism evidence="16 17">
    <name type="scientific">Streptomyces venezuelae</name>
    <dbReference type="NCBI Taxonomy" id="54571"/>
    <lineage>
        <taxon>Bacteria</taxon>
        <taxon>Bacillati</taxon>
        <taxon>Actinomycetota</taxon>
        <taxon>Actinomycetes</taxon>
        <taxon>Kitasatosporales</taxon>
        <taxon>Streptomycetaceae</taxon>
        <taxon>Streptomyces</taxon>
    </lineage>
</organism>
<sequence length="348" mass="35706">MRNTPEELSALTPPAPAPVPDAAPARRARTVGVGRAHAKTILLGEHAVVYGAPALALPVPQLAVTASAGWSAPGPGGSGGVSLTMTGSPSRPVATEASEGLRQLAAEFRATVDVAQDVHLEVILDCAIPPGRGLGSSAACARAVVLALADLFGREVSARTVFDLVQSAENVAHGRASGVDATAVGAPGPLLFQQGTAQDLEVGCEGLFIVADSGEVGRTKDAVTRLREGFTRHPGSRHHFLRRAALLTDRARQALAQDTPDALGPYLTAYHHLLREARLSTERIDALVEAALAAGSLGAKITGGGLGGCMIALVPSDQAGTVTRRLHAAGAQQTWVLPLTARPDTHPA</sequence>
<dbReference type="Proteomes" id="UP000323046">
    <property type="component" value="Chromosome"/>
</dbReference>
<evidence type="ECO:0000256" key="1">
    <source>
        <dbReference type="ARBA" id="ARBA00004496"/>
    </source>
</evidence>
<dbReference type="SUPFAM" id="SSF55060">
    <property type="entry name" value="GHMP Kinase, C-terminal domain"/>
    <property type="match status" value="1"/>
</dbReference>
<dbReference type="Gene3D" id="3.30.230.10">
    <property type="match status" value="1"/>
</dbReference>
<keyword evidence="10" id="KW-0460">Magnesium</keyword>
<dbReference type="InterPro" id="IPR006205">
    <property type="entry name" value="Mev_gal_kin"/>
</dbReference>
<evidence type="ECO:0000256" key="3">
    <source>
        <dbReference type="ARBA" id="ARBA00012103"/>
    </source>
</evidence>
<dbReference type="PRINTS" id="PR00959">
    <property type="entry name" value="MEVGALKINASE"/>
</dbReference>
<evidence type="ECO:0000256" key="2">
    <source>
        <dbReference type="ARBA" id="ARBA00006495"/>
    </source>
</evidence>
<evidence type="ECO:0000256" key="10">
    <source>
        <dbReference type="ARBA" id="ARBA00022842"/>
    </source>
</evidence>
<gene>
    <name evidence="16" type="primary">mvk</name>
    <name evidence="16" type="ORF">DEJ47_00560</name>
</gene>
<dbReference type="PANTHER" id="PTHR43290">
    <property type="entry name" value="MEVALONATE KINASE"/>
    <property type="match status" value="1"/>
</dbReference>
<dbReference type="EC" id="2.7.1.36" evidence="3"/>
<dbReference type="SUPFAM" id="SSF54211">
    <property type="entry name" value="Ribosomal protein S5 domain 2-like"/>
    <property type="match status" value="1"/>
</dbReference>
<reference evidence="16 17" key="1">
    <citation type="submission" date="2018-05" db="EMBL/GenBank/DDBJ databases">
        <title>Streptomyces venezuelae.</title>
        <authorList>
            <person name="Kim W."/>
            <person name="Lee N."/>
            <person name="Cho B.-K."/>
        </authorList>
    </citation>
    <scope>NUCLEOTIDE SEQUENCE [LARGE SCALE GENOMIC DNA]</scope>
    <source>
        <strain evidence="16 17">ATCC 14583</strain>
    </source>
</reference>
<feature type="domain" description="GHMP kinase N-terminal" evidence="14">
    <location>
        <begin position="113"/>
        <end position="184"/>
    </location>
</feature>
<feature type="region of interest" description="Disordered" evidence="13">
    <location>
        <begin position="1"/>
        <end position="30"/>
    </location>
</feature>
<evidence type="ECO:0000256" key="9">
    <source>
        <dbReference type="ARBA" id="ARBA00022840"/>
    </source>
</evidence>
<dbReference type="GO" id="GO:0005829">
    <property type="term" value="C:cytosol"/>
    <property type="evidence" value="ECO:0007669"/>
    <property type="project" value="TreeGrafter"/>
</dbReference>
<evidence type="ECO:0000256" key="12">
    <source>
        <dbReference type="ARBA" id="ARBA00029438"/>
    </source>
</evidence>
<dbReference type="OrthoDB" id="9764892at2"/>
<keyword evidence="6" id="KW-0808">Transferase</keyword>
<evidence type="ECO:0000256" key="7">
    <source>
        <dbReference type="ARBA" id="ARBA00022741"/>
    </source>
</evidence>
<evidence type="ECO:0000256" key="8">
    <source>
        <dbReference type="ARBA" id="ARBA00022777"/>
    </source>
</evidence>
<evidence type="ECO:0000259" key="14">
    <source>
        <dbReference type="Pfam" id="PF00288"/>
    </source>
</evidence>
<dbReference type="UniPathway" id="UPA00057">
    <property type="reaction ID" value="UER00098"/>
</dbReference>